<dbReference type="AlphaFoldDB" id="A0A0D2QV09"/>
<proteinExistence type="predicted"/>
<dbReference type="OMA" id="WQFERII"/>
<gene>
    <name evidence="1" type="ORF">B456_004G100100</name>
</gene>
<dbReference type="Gramene" id="KJB23469">
    <property type="protein sequence ID" value="KJB23469"/>
    <property type="gene ID" value="B456_004G100100"/>
</dbReference>
<evidence type="ECO:0000313" key="1">
    <source>
        <dbReference type="EMBL" id="KJB23469.1"/>
    </source>
</evidence>
<dbReference type="EMBL" id="CM001743">
    <property type="protein sequence ID" value="KJB23469.1"/>
    <property type="molecule type" value="Genomic_DNA"/>
</dbReference>
<organism evidence="1 2">
    <name type="scientific">Gossypium raimondii</name>
    <name type="common">Peruvian cotton</name>
    <name type="synonym">Gossypium klotzschianum subsp. raimondii</name>
    <dbReference type="NCBI Taxonomy" id="29730"/>
    <lineage>
        <taxon>Eukaryota</taxon>
        <taxon>Viridiplantae</taxon>
        <taxon>Streptophyta</taxon>
        <taxon>Embryophyta</taxon>
        <taxon>Tracheophyta</taxon>
        <taxon>Spermatophyta</taxon>
        <taxon>Magnoliopsida</taxon>
        <taxon>eudicotyledons</taxon>
        <taxon>Gunneridae</taxon>
        <taxon>Pentapetalae</taxon>
        <taxon>rosids</taxon>
        <taxon>malvids</taxon>
        <taxon>Malvales</taxon>
        <taxon>Malvaceae</taxon>
        <taxon>Malvoideae</taxon>
        <taxon>Gossypium</taxon>
    </lineage>
</organism>
<accession>A0A0D2QV09</accession>
<reference evidence="1 2" key="1">
    <citation type="journal article" date="2012" name="Nature">
        <title>Repeated polyploidization of Gossypium genomes and the evolution of spinnable cotton fibres.</title>
        <authorList>
            <person name="Paterson A.H."/>
            <person name="Wendel J.F."/>
            <person name="Gundlach H."/>
            <person name="Guo H."/>
            <person name="Jenkins J."/>
            <person name="Jin D."/>
            <person name="Llewellyn D."/>
            <person name="Showmaker K.C."/>
            <person name="Shu S."/>
            <person name="Udall J."/>
            <person name="Yoo M.J."/>
            <person name="Byers R."/>
            <person name="Chen W."/>
            <person name="Doron-Faigenboim A."/>
            <person name="Duke M.V."/>
            <person name="Gong L."/>
            <person name="Grimwood J."/>
            <person name="Grover C."/>
            <person name="Grupp K."/>
            <person name="Hu G."/>
            <person name="Lee T.H."/>
            <person name="Li J."/>
            <person name="Lin L."/>
            <person name="Liu T."/>
            <person name="Marler B.S."/>
            <person name="Page J.T."/>
            <person name="Roberts A.W."/>
            <person name="Romanel E."/>
            <person name="Sanders W.S."/>
            <person name="Szadkowski E."/>
            <person name="Tan X."/>
            <person name="Tang H."/>
            <person name="Xu C."/>
            <person name="Wang J."/>
            <person name="Wang Z."/>
            <person name="Zhang D."/>
            <person name="Zhang L."/>
            <person name="Ashrafi H."/>
            <person name="Bedon F."/>
            <person name="Bowers J.E."/>
            <person name="Brubaker C.L."/>
            <person name="Chee P.W."/>
            <person name="Das S."/>
            <person name="Gingle A.R."/>
            <person name="Haigler C.H."/>
            <person name="Harker D."/>
            <person name="Hoffmann L.V."/>
            <person name="Hovav R."/>
            <person name="Jones D.C."/>
            <person name="Lemke C."/>
            <person name="Mansoor S."/>
            <person name="ur Rahman M."/>
            <person name="Rainville L.N."/>
            <person name="Rambani A."/>
            <person name="Reddy U.K."/>
            <person name="Rong J.K."/>
            <person name="Saranga Y."/>
            <person name="Scheffler B.E."/>
            <person name="Scheffler J.A."/>
            <person name="Stelly D.M."/>
            <person name="Triplett B.A."/>
            <person name="Van Deynze A."/>
            <person name="Vaslin M.F."/>
            <person name="Waghmare V.N."/>
            <person name="Walford S.A."/>
            <person name="Wright R.J."/>
            <person name="Zaki E.A."/>
            <person name="Zhang T."/>
            <person name="Dennis E.S."/>
            <person name="Mayer K.F."/>
            <person name="Peterson D.G."/>
            <person name="Rokhsar D.S."/>
            <person name="Wang X."/>
            <person name="Schmutz J."/>
        </authorList>
    </citation>
    <scope>NUCLEOTIDE SEQUENCE [LARGE SCALE GENOMIC DNA]</scope>
</reference>
<dbReference type="Proteomes" id="UP000032304">
    <property type="component" value="Chromosome 4"/>
</dbReference>
<sequence>MSPEESDKLLESMFGREDWEFERIICNADLDQKGDIIVLVDEVKKYIAPGLKKKEVQDLENGKSIDILLFDEDSKAFYKLKLNFSRPYFLLCDTTLFYDNKKLTVGRRLGFRYEPCFAMLVVKSLN</sequence>
<keyword evidence="2" id="KW-1185">Reference proteome</keyword>
<protein>
    <submittedName>
        <fullName evidence="1">Uncharacterized protein</fullName>
    </submittedName>
</protein>
<name>A0A0D2QV09_GOSRA</name>
<evidence type="ECO:0000313" key="2">
    <source>
        <dbReference type="Proteomes" id="UP000032304"/>
    </source>
</evidence>
<dbReference type="eggNOG" id="ENOG502R5JS">
    <property type="taxonomic scope" value="Eukaryota"/>
</dbReference>